<organism evidence="1 2">
    <name type="scientific">Rosa chinensis</name>
    <name type="common">China rose</name>
    <dbReference type="NCBI Taxonomy" id="74649"/>
    <lineage>
        <taxon>Eukaryota</taxon>
        <taxon>Viridiplantae</taxon>
        <taxon>Streptophyta</taxon>
        <taxon>Embryophyta</taxon>
        <taxon>Tracheophyta</taxon>
        <taxon>Spermatophyta</taxon>
        <taxon>Magnoliopsida</taxon>
        <taxon>eudicotyledons</taxon>
        <taxon>Gunneridae</taxon>
        <taxon>Pentapetalae</taxon>
        <taxon>rosids</taxon>
        <taxon>fabids</taxon>
        <taxon>Rosales</taxon>
        <taxon>Rosaceae</taxon>
        <taxon>Rosoideae</taxon>
        <taxon>Rosoideae incertae sedis</taxon>
        <taxon>Rosa</taxon>
    </lineage>
</organism>
<keyword evidence="2" id="KW-1185">Reference proteome</keyword>
<dbReference type="AlphaFoldDB" id="A0A2P6R6J3"/>
<dbReference type="EMBL" id="PDCK01000041">
    <property type="protein sequence ID" value="PRQ42040.1"/>
    <property type="molecule type" value="Genomic_DNA"/>
</dbReference>
<name>A0A2P6R6J3_ROSCH</name>
<dbReference type="Gramene" id="PRQ42040">
    <property type="protein sequence ID" value="PRQ42040"/>
    <property type="gene ID" value="RchiOBHm_Chr3g0453311"/>
</dbReference>
<dbReference type="Proteomes" id="UP000238479">
    <property type="component" value="Chromosome 3"/>
</dbReference>
<evidence type="ECO:0000313" key="2">
    <source>
        <dbReference type="Proteomes" id="UP000238479"/>
    </source>
</evidence>
<proteinExistence type="predicted"/>
<comment type="caution">
    <text evidence="1">The sequence shown here is derived from an EMBL/GenBank/DDBJ whole genome shotgun (WGS) entry which is preliminary data.</text>
</comment>
<sequence>MFRFEEKFPEMGNGRLVSISGFRPDFFRDLVAGAMLIMIHNFLQLDMAGGGRIEGEQ</sequence>
<protein>
    <submittedName>
        <fullName evidence="1">Uncharacterized protein</fullName>
    </submittedName>
</protein>
<gene>
    <name evidence="1" type="ORF">RchiOBHm_Chr3g0453311</name>
</gene>
<reference evidence="1 2" key="1">
    <citation type="journal article" date="2018" name="Nat. Genet.">
        <title>The Rosa genome provides new insights in the design of modern roses.</title>
        <authorList>
            <person name="Bendahmane M."/>
        </authorList>
    </citation>
    <scope>NUCLEOTIDE SEQUENCE [LARGE SCALE GENOMIC DNA]</scope>
    <source>
        <strain evidence="2">cv. Old Blush</strain>
    </source>
</reference>
<accession>A0A2P6R6J3</accession>
<evidence type="ECO:0000313" key="1">
    <source>
        <dbReference type="EMBL" id="PRQ42040.1"/>
    </source>
</evidence>